<dbReference type="Proteomes" id="UP001324533">
    <property type="component" value="Chromosome"/>
</dbReference>
<reference evidence="1 2" key="1">
    <citation type="submission" date="2023-06" db="EMBL/GenBank/DDBJ databases">
        <title>Rock-solubilizing bacteria, Microbacterium invictum, promotes re-establishment of vegetation in rocky wasteland by accelerating rock bio-weathering and reshaping soil bacterial community.</title>
        <authorList>
            <person name="Liu C."/>
        </authorList>
    </citation>
    <scope>NUCLEOTIDE SEQUENCE [LARGE SCALE GENOMIC DNA]</scope>
    <source>
        <strain evidence="1 2">X-18</strain>
    </source>
</reference>
<sequence>MLTESPRTSPEPFDRESFGADQFELVRLAAGGWVITDLALPHDDPACLLAYVQEDGSRFEVVWVQAPVRTGWFDSLDTILDEARSRRHRRVA</sequence>
<evidence type="ECO:0000313" key="1">
    <source>
        <dbReference type="EMBL" id="WQB71579.1"/>
    </source>
</evidence>
<name>A0ABZ0VDN7_9MICO</name>
<proteinExistence type="predicted"/>
<dbReference type="EMBL" id="CP139779">
    <property type="protein sequence ID" value="WQB71579.1"/>
    <property type="molecule type" value="Genomic_DNA"/>
</dbReference>
<gene>
    <name evidence="1" type="ORF">T9R20_06375</name>
</gene>
<organism evidence="1 2">
    <name type="scientific">Microbacterium invictum</name>
    <dbReference type="NCBI Taxonomy" id="515415"/>
    <lineage>
        <taxon>Bacteria</taxon>
        <taxon>Bacillati</taxon>
        <taxon>Actinomycetota</taxon>
        <taxon>Actinomycetes</taxon>
        <taxon>Micrococcales</taxon>
        <taxon>Microbacteriaceae</taxon>
        <taxon>Microbacterium</taxon>
    </lineage>
</organism>
<dbReference type="RefSeq" id="WP_322411690.1">
    <property type="nucleotide sequence ID" value="NZ_CP139779.1"/>
</dbReference>
<protein>
    <submittedName>
        <fullName evidence="1">Uncharacterized protein</fullName>
    </submittedName>
</protein>
<keyword evidence="2" id="KW-1185">Reference proteome</keyword>
<accession>A0ABZ0VDN7</accession>
<evidence type="ECO:0000313" key="2">
    <source>
        <dbReference type="Proteomes" id="UP001324533"/>
    </source>
</evidence>